<dbReference type="AlphaFoldDB" id="A0A838XW32"/>
<protein>
    <submittedName>
        <fullName evidence="1">DUF192 domain-containing protein</fullName>
    </submittedName>
</protein>
<dbReference type="PANTHER" id="PTHR37953:SF1">
    <property type="entry name" value="UPF0127 PROTEIN MJ1496"/>
    <property type="match status" value="1"/>
</dbReference>
<dbReference type="EMBL" id="JACEON010000003">
    <property type="protein sequence ID" value="MBA4611050.1"/>
    <property type="molecule type" value="Genomic_DNA"/>
</dbReference>
<dbReference type="Pfam" id="PF02643">
    <property type="entry name" value="DUF192"/>
    <property type="match status" value="1"/>
</dbReference>
<evidence type="ECO:0000313" key="2">
    <source>
        <dbReference type="Proteomes" id="UP000559404"/>
    </source>
</evidence>
<evidence type="ECO:0000313" key="1">
    <source>
        <dbReference type="EMBL" id="MBA4611050.1"/>
    </source>
</evidence>
<dbReference type="Proteomes" id="UP000559404">
    <property type="component" value="Unassembled WGS sequence"/>
</dbReference>
<name>A0A838XW32_9HYPH</name>
<reference evidence="1 2" key="2">
    <citation type="submission" date="2020-08" db="EMBL/GenBank/DDBJ databases">
        <title>Stappia taiwanensis sp. nov., isolated from a coastal thermal spring.</title>
        <authorList>
            <person name="Kampfer P."/>
        </authorList>
    </citation>
    <scope>NUCLEOTIDE SEQUENCE [LARGE SCALE GENOMIC DNA]</scope>
    <source>
        <strain evidence="1 2">DSM 23284</strain>
    </source>
</reference>
<sequence length="183" mass="19746">MDISFPGFRRPARLSADGRAAALRAALRKLVLGGALLILSWGAPASTEAGETAALRREPLLVVSQTGRHRFEVEIADTPAARATGLMHRTALADDQGMLFDFKKEKEVFFWMKNTLIPLDMLFVEASGRIAHIAREATPLSEELVPSRAEVRFVLEVKGGLAARLGIAPGDVLQSDTINAAAD</sequence>
<accession>A0A838XW32</accession>
<dbReference type="InterPro" id="IPR038695">
    <property type="entry name" value="Saro_0823-like_sf"/>
</dbReference>
<keyword evidence="2" id="KW-1185">Reference proteome</keyword>
<reference evidence="1 2" key="1">
    <citation type="submission" date="2020-07" db="EMBL/GenBank/DDBJ databases">
        <authorList>
            <person name="Li M."/>
        </authorList>
    </citation>
    <scope>NUCLEOTIDE SEQUENCE [LARGE SCALE GENOMIC DNA]</scope>
    <source>
        <strain evidence="1 2">DSM 23284</strain>
    </source>
</reference>
<dbReference type="RefSeq" id="WP_181759260.1">
    <property type="nucleotide sequence ID" value="NZ_BMCR01000004.1"/>
</dbReference>
<comment type="caution">
    <text evidence="1">The sequence shown here is derived from an EMBL/GenBank/DDBJ whole genome shotgun (WGS) entry which is preliminary data.</text>
</comment>
<gene>
    <name evidence="1" type="ORF">H1W37_05270</name>
</gene>
<proteinExistence type="predicted"/>
<dbReference type="InterPro" id="IPR003795">
    <property type="entry name" value="DUF192"/>
</dbReference>
<dbReference type="PANTHER" id="PTHR37953">
    <property type="entry name" value="UPF0127 PROTEIN MJ1496"/>
    <property type="match status" value="1"/>
</dbReference>
<organism evidence="1 2">
    <name type="scientific">Stappia taiwanensis</name>
    <dbReference type="NCBI Taxonomy" id="992267"/>
    <lineage>
        <taxon>Bacteria</taxon>
        <taxon>Pseudomonadati</taxon>
        <taxon>Pseudomonadota</taxon>
        <taxon>Alphaproteobacteria</taxon>
        <taxon>Hyphomicrobiales</taxon>
        <taxon>Stappiaceae</taxon>
        <taxon>Stappia</taxon>
    </lineage>
</organism>
<dbReference type="Gene3D" id="2.60.120.1140">
    <property type="entry name" value="Protein of unknown function DUF192"/>
    <property type="match status" value="1"/>
</dbReference>